<dbReference type="Proteomes" id="UP001607221">
    <property type="component" value="Unassembled WGS sequence"/>
</dbReference>
<dbReference type="GeneID" id="48232803"/>
<dbReference type="RefSeq" id="WP_155396650.1">
    <property type="nucleotide sequence ID" value="NZ_BBKZ01000026.1"/>
</dbReference>
<keyword evidence="5" id="KW-1185">Reference proteome</keyword>
<sequence>MGRVVVTLPPTVESLGMKGRNIAAFAIVMAALAFGYGFKTYQEANGVMYPTFKKEFSL</sequence>
<reference evidence="2" key="1">
    <citation type="submission" date="2022-01" db="EMBL/GenBank/DDBJ databases">
        <authorList>
            <person name="Lagorce A."/>
        </authorList>
    </citation>
    <scope>NUCLEOTIDE SEQUENCE</scope>
    <source>
        <strain evidence="2">Th15_F1_A12</strain>
    </source>
</reference>
<keyword evidence="1" id="KW-0812">Transmembrane</keyword>
<reference evidence="3 5" key="2">
    <citation type="submission" date="2024-10" db="EMBL/GenBank/DDBJ databases">
        <authorList>
            <person name="Yibar A."/>
            <person name="Saticioglu I.B."/>
            <person name="Duman M."/>
            <person name="Ajmi N."/>
            <person name="Gurler F."/>
            <person name="Ay H."/>
            <person name="Onuk E."/>
            <person name="Guler S."/>
            <person name="Romalde J.L."/>
        </authorList>
    </citation>
    <scope>NUCLEOTIDE SEQUENCE [LARGE SCALE GENOMIC DNA]</scope>
    <source>
        <strain evidence="3 5">1-TCBS-A</strain>
    </source>
</reference>
<evidence type="ECO:0000313" key="2">
    <source>
        <dbReference type="EMBL" id="CAH1588348.1"/>
    </source>
</evidence>
<proteinExistence type="predicted"/>
<accession>A0AAU9QK61</accession>
<dbReference type="EMBL" id="JBIHSE010000002">
    <property type="protein sequence ID" value="MFH0273618.1"/>
    <property type="molecule type" value="Genomic_DNA"/>
</dbReference>
<evidence type="ECO:0000256" key="1">
    <source>
        <dbReference type="SAM" id="Phobius"/>
    </source>
</evidence>
<dbReference type="Proteomes" id="UP001295462">
    <property type="component" value="Unassembled WGS sequence"/>
</dbReference>
<organism evidence="2 4">
    <name type="scientific">Vibrio jasicida</name>
    <dbReference type="NCBI Taxonomy" id="766224"/>
    <lineage>
        <taxon>Bacteria</taxon>
        <taxon>Pseudomonadati</taxon>
        <taxon>Pseudomonadota</taxon>
        <taxon>Gammaproteobacteria</taxon>
        <taxon>Vibrionales</taxon>
        <taxon>Vibrionaceae</taxon>
        <taxon>Vibrio</taxon>
    </lineage>
</organism>
<keyword evidence="1" id="KW-1133">Transmembrane helix</keyword>
<evidence type="ECO:0000313" key="5">
    <source>
        <dbReference type="Proteomes" id="UP001607221"/>
    </source>
</evidence>
<feature type="transmembrane region" description="Helical" evidence="1">
    <location>
        <begin position="20"/>
        <end position="38"/>
    </location>
</feature>
<keyword evidence="1" id="KW-0472">Membrane</keyword>
<gene>
    <name evidence="3" type="ORF">ACGRHZ_20305</name>
    <name evidence="2" type="ORF">THF1A12_200049</name>
</gene>
<evidence type="ECO:0000313" key="4">
    <source>
        <dbReference type="Proteomes" id="UP001295462"/>
    </source>
</evidence>
<name>A0AAU9QK61_9VIBR</name>
<dbReference type="EMBL" id="CAKMUD010000073">
    <property type="protein sequence ID" value="CAH1588348.1"/>
    <property type="molecule type" value="Genomic_DNA"/>
</dbReference>
<protein>
    <submittedName>
        <fullName evidence="2">Uncharacterized protein</fullName>
    </submittedName>
</protein>
<comment type="caution">
    <text evidence="2">The sequence shown here is derived from an EMBL/GenBank/DDBJ whole genome shotgun (WGS) entry which is preliminary data.</text>
</comment>
<dbReference type="AlphaFoldDB" id="A0AAU9QK61"/>
<evidence type="ECO:0000313" key="3">
    <source>
        <dbReference type="EMBL" id="MFH0273618.1"/>
    </source>
</evidence>